<dbReference type="SUPFAM" id="SSF143744">
    <property type="entry name" value="GlcG-like"/>
    <property type="match status" value="1"/>
</dbReference>
<keyword evidence="2" id="KW-1185">Reference proteome</keyword>
<organism evidence="1 2">
    <name type="scientific">Polaromonas eurypsychrophila</name>
    <dbReference type="NCBI Taxonomy" id="1614635"/>
    <lineage>
        <taxon>Bacteria</taxon>
        <taxon>Pseudomonadati</taxon>
        <taxon>Pseudomonadota</taxon>
        <taxon>Betaproteobacteria</taxon>
        <taxon>Burkholderiales</taxon>
        <taxon>Comamonadaceae</taxon>
        <taxon>Polaromonas</taxon>
    </lineage>
</organism>
<evidence type="ECO:0008006" key="3">
    <source>
        <dbReference type="Google" id="ProtNLM"/>
    </source>
</evidence>
<reference evidence="1" key="2">
    <citation type="submission" date="2020-09" db="EMBL/GenBank/DDBJ databases">
        <authorList>
            <person name="Sun Q."/>
            <person name="Zhou Y."/>
        </authorList>
    </citation>
    <scope>NUCLEOTIDE SEQUENCE</scope>
    <source>
        <strain evidence="1">CGMCC 1.15322</strain>
    </source>
</reference>
<dbReference type="PANTHER" id="PTHR34309:SF1">
    <property type="entry name" value="PROTEIN GLCG"/>
    <property type="match status" value="1"/>
</dbReference>
<evidence type="ECO:0000313" key="2">
    <source>
        <dbReference type="Proteomes" id="UP000620596"/>
    </source>
</evidence>
<sequence>MPTEASPPGAAEQPALDAPLPYGPPLNLLQAKAIMQAAEAEAERNNWPVCIVIADASGDIVLALKRDQTQHSSMAIATGKAMTAVNFRRPTKMFQDGIAAGGEGLRFLAVPGVTPLEGGFPLVLAGHIIGSIGVSGVLSTQDVQVARAGMAMLR</sequence>
<dbReference type="Gene3D" id="3.30.450.150">
    <property type="entry name" value="Haem-degrading domain"/>
    <property type="match status" value="1"/>
</dbReference>
<accession>A0A916WIU9</accession>
<name>A0A916WIU9_9BURK</name>
<dbReference type="Proteomes" id="UP000620596">
    <property type="component" value="Unassembled WGS sequence"/>
</dbReference>
<dbReference type="InterPro" id="IPR052517">
    <property type="entry name" value="GlcG_carb_metab_protein"/>
</dbReference>
<protein>
    <recommendedName>
        <fullName evidence="3">Heme-binding protein</fullName>
    </recommendedName>
</protein>
<dbReference type="RefSeq" id="WP_188708645.1">
    <property type="nucleotide sequence ID" value="NZ_BMIG01000007.1"/>
</dbReference>
<comment type="caution">
    <text evidence="1">The sequence shown here is derived from an EMBL/GenBank/DDBJ whole genome shotgun (WGS) entry which is preliminary data.</text>
</comment>
<dbReference type="PANTHER" id="PTHR34309">
    <property type="entry name" value="SLR1406 PROTEIN"/>
    <property type="match status" value="1"/>
</dbReference>
<dbReference type="Pfam" id="PF03928">
    <property type="entry name" value="HbpS-like"/>
    <property type="match status" value="1"/>
</dbReference>
<evidence type="ECO:0000313" key="1">
    <source>
        <dbReference type="EMBL" id="GGB01422.1"/>
    </source>
</evidence>
<dbReference type="EMBL" id="BMIG01000007">
    <property type="protein sequence ID" value="GGB01422.1"/>
    <property type="molecule type" value="Genomic_DNA"/>
</dbReference>
<dbReference type="InterPro" id="IPR005624">
    <property type="entry name" value="PduO/GlcC-like"/>
</dbReference>
<proteinExistence type="predicted"/>
<dbReference type="InterPro" id="IPR038084">
    <property type="entry name" value="PduO/GlcC-like_sf"/>
</dbReference>
<dbReference type="AlphaFoldDB" id="A0A916WIU9"/>
<reference evidence="1" key="1">
    <citation type="journal article" date="2014" name="Int. J. Syst. Evol. Microbiol.">
        <title>Complete genome sequence of Corynebacterium casei LMG S-19264T (=DSM 44701T), isolated from a smear-ripened cheese.</title>
        <authorList>
            <consortium name="US DOE Joint Genome Institute (JGI-PGF)"/>
            <person name="Walter F."/>
            <person name="Albersmeier A."/>
            <person name="Kalinowski J."/>
            <person name="Ruckert C."/>
        </authorList>
    </citation>
    <scope>NUCLEOTIDE SEQUENCE</scope>
    <source>
        <strain evidence="1">CGMCC 1.15322</strain>
    </source>
</reference>
<gene>
    <name evidence="1" type="primary">glcG</name>
    <name evidence="1" type="ORF">GCM10011496_22940</name>
</gene>